<feature type="transmembrane region" description="Helical" evidence="5">
    <location>
        <begin position="281"/>
        <end position="300"/>
    </location>
</feature>
<dbReference type="InterPro" id="IPR051533">
    <property type="entry name" value="WaaL-like"/>
</dbReference>
<evidence type="ECO:0000256" key="1">
    <source>
        <dbReference type="ARBA" id="ARBA00004141"/>
    </source>
</evidence>
<evidence type="ECO:0000313" key="7">
    <source>
        <dbReference type="EMBL" id="SVA29767.1"/>
    </source>
</evidence>
<keyword evidence="4 5" id="KW-0472">Membrane</keyword>
<accession>A0A381UR04</accession>
<feature type="transmembrane region" description="Helical" evidence="5">
    <location>
        <begin position="143"/>
        <end position="161"/>
    </location>
</feature>
<dbReference type="EMBL" id="UINC01006809">
    <property type="protein sequence ID" value="SVA29767.1"/>
    <property type="molecule type" value="Genomic_DNA"/>
</dbReference>
<feature type="domain" description="O-antigen ligase-related" evidence="6">
    <location>
        <begin position="247"/>
        <end position="380"/>
    </location>
</feature>
<evidence type="ECO:0000256" key="3">
    <source>
        <dbReference type="ARBA" id="ARBA00022989"/>
    </source>
</evidence>
<dbReference type="Pfam" id="PF04932">
    <property type="entry name" value="Wzy_C"/>
    <property type="match status" value="1"/>
</dbReference>
<feature type="transmembrane region" description="Helical" evidence="5">
    <location>
        <begin position="214"/>
        <end position="232"/>
    </location>
</feature>
<organism evidence="7">
    <name type="scientific">marine metagenome</name>
    <dbReference type="NCBI Taxonomy" id="408172"/>
    <lineage>
        <taxon>unclassified sequences</taxon>
        <taxon>metagenomes</taxon>
        <taxon>ecological metagenomes</taxon>
    </lineage>
</organism>
<proteinExistence type="predicted"/>
<dbReference type="GO" id="GO:0016020">
    <property type="term" value="C:membrane"/>
    <property type="evidence" value="ECO:0007669"/>
    <property type="project" value="UniProtKB-SubCell"/>
</dbReference>
<dbReference type="AlphaFoldDB" id="A0A381UR04"/>
<comment type="subcellular location">
    <subcellularLocation>
        <location evidence="1">Membrane</location>
        <topology evidence="1">Multi-pass membrane protein</topology>
    </subcellularLocation>
</comment>
<feature type="transmembrane region" description="Helical" evidence="5">
    <location>
        <begin position="110"/>
        <end position="131"/>
    </location>
</feature>
<keyword evidence="3 5" id="KW-1133">Transmembrane helix</keyword>
<evidence type="ECO:0000256" key="2">
    <source>
        <dbReference type="ARBA" id="ARBA00022692"/>
    </source>
</evidence>
<evidence type="ECO:0000259" key="6">
    <source>
        <dbReference type="Pfam" id="PF04932"/>
    </source>
</evidence>
<name>A0A381UR04_9ZZZZ</name>
<reference evidence="7" key="1">
    <citation type="submission" date="2018-05" db="EMBL/GenBank/DDBJ databases">
        <authorList>
            <person name="Lanie J.A."/>
            <person name="Ng W.-L."/>
            <person name="Kazmierczak K.M."/>
            <person name="Andrzejewski T.M."/>
            <person name="Davidsen T.M."/>
            <person name="Wayne K.J."/>
            <person name="Tettelin H."/>
            <person name="Glass J.I."/>
            <person name="Rusch D."/>
            <person name="Podicherti R."/>
            <person name="Tsui H.-C.T."/>
            <person name="Winkler M.E."/>
        </authorList>
    </citation>
    <scope>NUCLEOTIDE SEQUENCE</scope>
</reference>
<keyword evidence="2 5" id="KW-0812">Transmembrane</keyword>
<dbReference type="PANTHER" id="PTHR37422">
    <property type="entry name" value="TEICHURONIC ACID BIOSYNTHESIS PROTEIN TUAE"/>
    <property type="match status" value="1"/>
</dbReference>
<feature type="transmembrane region" description="Helical" evidence="5">
    <location>
        <begin position="405"/>
        <end position="421"/>
    </location>
</feature>
<sequence>MILYIGFIGFVLKKIFKGDAYYLLLYILFTLPFYTTFQLIIFKGFDLSSLVDVFKYSKDFVFFTAFFVFIFGKKESFIEQKWQLTFLDKLFLGFMTLTLTYTLIPLGDIPLFSKIIYAKNTFLIGIVYFLGRHTNIDKQRWRFIVKVLIYLTVGSFLFALSEKIFGTHLQSILDYGRFNLVINDMFPTGNYGLSWTFERQGGFPRYAAFFSNPLEFAASLLLFLSLSLHYLLHSKYNINRLAYLCLLLMVTLSFFFSYSRGAIIASGIIVFFTLFLEKKYYLLRIVLTLVIMAVIYISFFSSKELQYFVLDTLIFQNTSSLGHLLEWLEGVNSMIQNPMGVGIAMSGNANGVDQALKIGGENQFLIYGVQMGFLGLLIYVSMLIKGIKDSLKVFKLSSKHYVKSISFVAAATKIGLLIPLFTANAELYLFVAFLSWFLIGFIETYYLKNILNRNIQ</sequence>
<dbReference type="InterPro" id="IPR007016">
    <property type="entry name" value="O-antigen_ligase-rel_domated"/>
</dbReference>
<protein>
    <recommendedName>
        <fullName evidence="6">O-antigen ligase-related domain-containing protein</fullName>
    </recommendedName>
</protein>
<gene>
    <name evidence="7" type="ORF">METZ01_LOCUS82621</name>
</gene>
<evidence type="ECO:0000256" key="4">
    <source>
        <dbReference type="ARBA" id="ARBA00023136"/>
    </source>
</evidence>
<feature type="transmembrane region" description="Helical" evidence="5">
    <location>
        <begin position="84"/>
        <end position="104"/>
    </location>
</feature>
<feature type="transmembrane region" description="Helical" evidence="5">
    <location>
        <begin position="244"/>
        <end position="275"/>
    </location>
</feature>
<feature type="transmembrane region" description="Helical" evidence="5">
    <location>
        <begin position="53"/>
        <end position="72"/>
    </location>
</feature>
<feature type="transmembrane region" description="Helical" evidence="5">
    <location>
        <begin position="364"/>
        <end position="384"/>
    </location>
</feature>
<evidence type="ECO:0000256" key="5">
    <source>
        <dbReference type="SAM" id="Phobius"/>
    </source>
</evidence>
<feature type="transmembrane region" description="Helical" evidence="5">
    <location>
        <begin position="21"/>
        <end position="41"/>
    </location>
</feature>
<feature type="transmembrane region" description="Helical" evidence="5">
    <location>
        <begin position="427"/>
        <end position="447"/>
    </location>
</feature>
<dbReference type="PANTHER" id="PTHR37422:SF17">
    <property type="entry name" value="O-ANTIGEN LIGASE"/>
    <property type="match status" value="1"/>
</dbReference>